<dbReference type="SUPFAM" id="SSF110849">
    <property type="entry name" value="ParB/Sulfiredoxin"/>
    <property type="match status" value="1"/>
</dbReference>
<dbReference type="CDD" id="cd16406">
    <property type="entry name" value="ParB_N_like"/>
    <property type="match status" value="1"/>
</dbReference>
<dbReference type="InterPro" id="IPR003115">
    <property type="entry name" value="ParB_N"/>
</dbReference>
<feature type="domain" description="ParB-like N-terminal" evidence="2">
    <location>
        <begin position="18"/>
        <end position="118"/>
    </location>
</feature>
<sequence length="662" mass="72868">MKIDSKELAAIHAASTRTEIPHSQLRLSESYQARRPLDPKKDPELSELKATIKAMGGLLQNLVVVACADGFYEVCAGGRRWAALGLLIEDAVFPADYSVSCLVIPAEYAHHASLIENIARKAMHPADVYESYARMRAEKNWTIEAIAAAHGATESAVKKLLALGAVSPKLMQLFRDGKIEVADMQALASVSDHARQEAAWKAAQSEHWNRDVHIRNLLAETEMLGDSAVARYVTVAAYEKAGGEVRRDLFENDTYLADPDMARTMALAKMQRSKLFKAISTEGWLWVECRVSFAYDDKKQFGEIQRAHLDPSKAQAKQIEALEKKVSTAQEKLDGLRAVEGYDESDLDKVRALIRGYEGEIRTIRTELFDYPIELKALSGAVLHLDYEGGLTATRGLIRKDERETVAQILRSTAGAGEQVLNADLPPVETRPVHSEALTNRLQAQRVIALQAEIIARPNLALCLLIEQMLGDFDGSQRSGSGDSFDLSLRPAHHELANTDADIKDSPAWARVHEQIEAVTKNVPEDDGAVLPWLLAQPQADLIELLAVLTSISIYRRQSHSYGAEPRHLDRLGELVGLDMSKWWKPTAQSYLAHVSKDRIAAVVTDAVGAEQAKPLLAMKKAQAATAAEQLLDGKGWVPELMRVKPLLSNPEPISQEAAAGE</sequence>
<dbReference type="PANTHER" id="PTHR33375">
    <property type="entry name" value="CHROMOSOME-PARTITIONING PROTEIN PARB-RELATED"/>
    <property type="match status" value="1"/>
</dbReference>
<dbReference type="EMBL" id="CADIJQ010000018">
    <property type="protein sequence ID" value="CAB3743686.1"/>
    <property type="molecule type" value="Genomic_DNA"/>
</dbReference>
<dbReference type="InterPro" id="IPR036086">
    <property type="entry name" value="ParB/Sulfiredoxin_sf"/>
</dbReference>
<evidence type="ECO:0000313" key="3">
    <source>
        <dbReference type="EMBL" id="CAB3743686.1"/>
    </source>
</evidence>
<dbReference type="GO" id="GO:0005694">
    <property type="term" value="C:chromosome"/>
    <property type="evidence" value="ECO:0007669"/>
    <property type="project" value="TreeGrafter"/>
</dbReference>
<proteinExistence type="predicted"/>
<evidence type="ECO:0000259" key="2">
    <source>
        <dbReference type="SMART" id="SM00470"/>
    </source>
</evidence>
<dbReference type="AlphaFoldDB" id="A0A6S7BUV0"/>
<dbReference type="GO" id="GO:0007059">
    <property type="term" value="P:chromosome segregation"/>
    <property type="evidence" value="ECO:0007669"/>
    <property type="project" value="TreeGrafter"/>
</dbReference>
<evidence type="ECO:0000256" key="1">
    <source>
        <dbReference type="SAM" id="Coils"/>
    </source>
</evidence>
<dbReference type="Gene3D" id="1.10.10.2830">
    <property type="match status" value="1"/>
</dbReference>
<protein>
    <submittedName>
        <fullName evidence="3">Nucleoid occlusion protein</fullName>
    </submittedName>
</protein>
<gene>
    <name evidence="3" type="primary">noc_3</name>
    <name evidence="3" type="ORF">LMG3441_06031</name>
</gene>
<keyword evidence="1" id="KW-0175">Coiled coil</keyword>
<dbReference type="InterPro" id="IPR050336">
    <property type="entry name" value="Chromosome_partition/occlusion"/>
</dbReference>
<dbReference type="SUPFAM" id="SSF109709">
    <property type="entry name" value="KorB DNA-binding domain-like"/>
    <property type="match status" value="1"/>
</dbReference>
<dbReference type="SMART" id="SM00470">
    <property type="entry name" value="ParB"/>
    <property type="match status" value="1"/>
</dbReference>
<dbReference type="Gene3D" id="3.90.1530.30">
    <property type="match status" value="1"/>
</dbReference>
<dbReference type="PANTHER" id="PTHR33375:SF7">
    <property type="entry name" value="CHROMOSOME 2-PARTITIONING PROTEIN PARB-RELATED"/>
    <property type="match status" value="1"/>
</dbReference>
<keyword evidence="4" id="KW-1185">Reference proteome</keyword>
<accession>A0A6S7BUV0</accession>
<organism evidence="3 4">
    <name type="scientific">Achromobacter kerstersii</name>
    <dbReference type="NCBI Taxonomy" id="1353890"/>
    <lineage>
        <taxon>Bacteria</taxon>
        <taxon>Pseudomonadati</taxon>
        <taxon>Pseudomonadota</taxon>
        <taxon>Betaproteobacteria</taxon>
        <taxon>Burkholderiales</taxon>
        <taxon>Alcaligenaceae</taxon>
        <taxon>Achromobacter</taxon>
    </lineage>
</organism>
<dbReference type="RefSeq" id="WP_175171941.1">
    <property type="nucleotide sequence ID" value="NZ_CADIJQ010000018.1"/>
</dbReference>
<dbReference type="Proteomes" id="UP000494269">
    <property type="component" value="Unassembled WGS sequence"/>
</dbReference>
<dbReference type="InterPro" id="IPR041468">
    <property type="entry name" value="HTH_ParB/Spo0J"/>
</dbReference>
<dbReference type="Pfam" id="PF17762">
    <property type="entry name" value="HTH_ParB"/>
    <property type="match status" value="1"/>
</dbReference>
<name>A0A6S7BUV0_9BURK</name>
<reference evidence="3 4" key="1">
    <citation type="submission" date="2020-04" db="EMBL/GenBank/DDBJ databases">
        <authorList>
            <person name="De Canck E."/>
        </authorList>
    </citation>
    <scope>NUCLEOTIDE SEQUENCE [LARGE SCALE GENOMIC DNA]</scope>
    <source>
        <strain evidence="3 4">LMG 3441</strain>
    </source>
</reference>
<feature type="coiled-coil region" evidence="1">
    <location>
        <begin position="312"/>
        <end position="339"/>
    </location>
</feature>
<dbReference type="Pfam" id="PF02195">
    <property type="entry name" value="ParB_N"/>
    <property type="match status" value="1"/>
</dbReference>
<evidence type="ECO:0000313" key="4">
    <source>
        <dbReference type="Proteomes" id="UP000494269"/>
    </source>
</evidence>